<organism evidence="2 4">
    <name type="scientific">Bartonella tribocorum (strain DSM 28219 / CCUG 45778 / CIP 105476 / IBS 506)</name>
    <dbReference type="NCBI Taxonomy" id="382640"/>
    <lineage>
        <taxon>Bacteria</taxon>
        <taxon>Pseudomonadati</taxon>
        <taxon>Pseudomonadota</taxon>
        <taxon>Alphaproteobacteria</taxon>
        <taxon>Hyphomicrobiales</taxon>
        <taxon>Bartonellaceae</taxon>
        <taxon>Bartonella</taxon>
    </lineage>
</organism>
<dbReference type="EMBL" id="AM260525">
    <property type="protein sequence ID" value="CAK00792.1"/>
    <property type="molecule type" value="Genomic_DNA"/>
</dbReference>
<evidence type="ECO:0000313" key="4">
    <source>
        <dbReference type="Proteomes" id="UP000001592"/>
    </source>
</evidence>
<dbReference type="eggNOG" id="ENOG50339TN">
    <property type="taxonomic scope" value="Bacteria"/>
</dbReference>
<proteinExistence type="predicted"/>
<dbReference type="AlphaFoldDB" id="A9ING2"/>
<evidence type="ECO:0000256" key="1">
    <source>
        <dbReference type="SAM" id="MobiDB-lite"/>
    </source>
</evidence>
<dbReference type="EMBL" id="AM260525">
    <property type="protein sequence ID" value="CAK00957.1"/>
    <property type="molecule type" value="Genomic_DNA"/>
</dbReference>
<evidence type="ECO:0000313" key="2">
    <source>
        <dbReference type="EMBL" id="CAK00792.1"/>
    </source>
</evidence>
<feature type="region of interest" description="Disordered" evidence="1">
    <location>
        <begin position="91"/>
        <end position="131"/>
    </location>
</feature>
<name>A9ING2_BART1</name>
<keyword evidence="4" id="KW-1185">Reference proteome</keyword>
<dbReference type="KEGG" id="btr:BT_0329"/>
<dbReference type="KEGG" id="btr:BT_0502"/>
<evidence type="ECO:0000313" key="3">
    <source>
        <dbReference type="EMBL" id="CAK00957.1"/>
    </source>
</evidence>
<protein>
    <submittedName>
        <fullName evidence="2">Uncharacterized protein</fullName>
    </submittedName>
</protein>
<sequence length="146" mass="13881">MWYGYKASLNGHEDIIIGKGGTSVASRGATGNSGGTTIVGKNFITATGGCNGTAAYYNISSRTGYSGSGGAGGVGGNLGLATDEHPGLAKGGNGYAGSGISGNGGDAGGDTSRGGSGGMGQGSHSSGKAGRGFGADGAVLIRLWKD</sequence>
<gene>
    <name evidence="2" type="ordered locus">BT_0329</name>
    <name evidence="3" type="ordered locus">BT_0502</name>
</gene>
<accession>A9ING2</accession>
<dbReference type="HOGENOM" id="CLU_1773747_0_0_5"/>
<reference evidence="2 4" key="1">
    <citation type="journal article" date="2007" name="Nat. Genet.">
        <title>Genomic analysis of Bartonella identifies type IV secretion systems as host adaptability factors.</title>
        <authorList>
            <person name="Saenz H.L."/>
            <person name="Engel P."/>
            <person name="Stoeckli M.C."/>
            <person name="Lanz C."/>
            <person name="Raddatz G."/>
            <person name="Vayssier-Taussat M."/>
            <person name="Birtles R."/>
            <person name="Schuster S.C."/>
            <person name="Dehio C."/>
        </authorList>
    </citation>
    <scope>NUCLEOTIDE SEQUENCE [LARGE SCALE GENOMIC DNA]</scope>
    <source>
        <strain evidence="4">DSM 28219 / CCUG 45778 / CIP 105476 / IBS 506</strain>
        <strain evidence="2">Type strain:506</strain>
    </source>
</reference>
<dbReference type="Proteomes" id="UP000001592">
    <property type="component" value="Chromosome"/>
</dbReference>
<feature type="compositionally biased region" description="Gly residues" evidence="1">
    <location>
        <begin position="91"/>
        <end position="121"/>
    </location>
</feature>